<evidence type="ECO:0000259" key="1">
    <source>
        <dbReference type="Pfam" id="PF07727"/>
    </source>
</evidence>
<organism evidence="3 5">
    <name type="scientific">Cucumis melo var. makuwa</name>
    <name type="common">Oriental melon</name>
    <dbReference type="NCBI Taxonomy" id="1194695"/>
    <lineage>
        <taxon>Eukaryota</taxon>
        <taxon>Viridiplantae</taxon>
        <taxon>Streptophyta</taxon>
        <taxon>Embryophyta</taxon>
        <taxon>Tracheophyta</taxon>
        <taxon>Spermatophyta</taxon>
        <taxon>Magnoliopsida</taxon>
        <taxon>eudicotyledons</taxon>
        <taxon>Gunneridae</taxon>
        <taxon>Pentapetalae</taxon>
        <taxon>rosids</taxon>
        <taxon>fabids</taxon>
        <taxon>Cucurbitales</taxon>
        <taxon>Cucurbitaceae</taxon>
        <taxon>Benincaseae</taxon>
        <taxon>Cucumis</taxon>
    </lineage>
</organism>
<gene>
    <name evidence="3" type="ORF">E5676_scaffold145G00240</name>
    <name evidence="2" type="ORF">E6C27_scaffold128G003050</name>
</gene>
<evidence type="ECO:0000313" key="5">
    <source>
        <dbReference type="Proteomes" id="UP000321947"/>
    </source>
</evidence>
<dbReference type="EMBL" id="SSTE01016683">
    <property type="protein sequence ID" value="KAA0041308.1"/>
    <property type="molecule type" value="Genomic_DNA"/>
</dbReference>
<dbReference type="STRING" id="1194695.A0A5D3BTG9"/>
<dbReference type="Proteomes" id="UP000321947">
    <property type="component" value="Unassembled WGS sequence"/>
</dbReference>
<reference evidence="4 5" key="1">
    <citation type="submission" date="2019-08" db="EMBL/GenBank/DDBJ databases">
        <title>Draft genome sequences of two oriental melons (Cucumis melo L. var makuwa).</title>
        <authorList>
            <person name="Kwon S.-Y."/>
        </authorList>
    </citation>
    <scope>NUCLEOTIDE SEQUENCE [LARGE SCALE GENOMIC DNA]</scope>
    <source>
        <strain evidence="5">cv. Chang Bougi</strain>
        <strain evidence="4">cv. SW 3</strain>
        <tissue evidence="3">Leaf</tissue>
    </source>
</reference>
<name>A0A5D3BTG9_CUCMM</name>
<proteinExistence type="predicted"/>
<feature type="domain" description="Reverse transcriptase Ty1/copia-type" evidence="1">
    <location>
        <begin position="76"/>
        <end position="120"/>
    </location>
</feature>
<dbReference type="InterPro" id="IPR013103">
    <property type="entry name" value="RVT_2"/>
</dbReference>
<comment type="caution">
    <text evidence="3">The sequence shown here is derived from an EMBL/GenBank/DDBJ whole genome shotgun (WGS) entry which is preliminary data.</text>
</comment>
<evidence type="ECO:0000313" key="3">
    <source>
        <dbReference type="EMBL" id="TYK02767.1"/>
    </source>
</evidence>
<dbReference type="OrthoDB" id="7473114at2759"/>
<evidence type="ECO:0000313" key="2">
    <source>
        <dbReference type="EMBL" id="KAA0041308.1"/>
    </source>
</evidence>
<protein>
    <submittedName>
        <fullName evidence="2 3">Mitochondrial protein</fullName>
    </submittedName>
</protein>
<dbReference type="Pfam" id="PF07727">
    <property type="entry name" value="RVT_2"/>
    <property type="match status" value="1"/>
</dbReference>
<dbReference type="Proteomes" id="UP000321393">
    <property type="component" value="Unassembled WGS sequence"/>
</dbReference>
<evidence type="ECO:0000313" key="4">
    <source>
        <dbReference type="Proteomes" id="UP000321393"/>
    </source>
</evidence>
<dbReference type="EMBL" id="SSTD01015369">
    <property type="protein sequence ID" value="TYK02767.1"/>
    <property type="molecule type" value="Genomic_DNA"/>
</dbReference>
<sequence length="120" mass="13710">MVMEMINVVVNDFKSTYKRTDEDDDPAPTMTMVPDTMIVDMSKVDTAIEPISVDAALKDEYWINATQEELLQFKRNNVWTLVPKPKGANIIGIKWIFKHKTDEVGYVTRNKAQLVAQGYV</sequence>
<dbReference type="AlphaFoldDB" id="A0A5D3BTG9"/>
<accession>A0A5D3BTG9</accession>